<dbReference type="InterPro" id="IPR001227">
    <property type="entry name" value="Ac_transferase_dom_sf"/>
</dbReference>
<dbReference type="Pfam" id="PF00698">
    <property type="entry name" value="Acyl_transf_1"/>
    <property type="match status" value="1"/>
</dbReference>
<comment type="caution">
    <text evidence="6">The sequence shown here is derived from an EMBL/GenBank/DDBJ whole genome shotgun (WGS) entry which is preliminary data.</text>
</comment>
<evidence type="ECO:0000256" key="4">
    <source>
        <dbReference type="ARBA" id="ARBA00023194"/>
    </source>
</evidence>
<feature type="domain" description="Carrier" evidence="5">
    <location>
        <begin position="4"/>
        <end position="83"/>
    </location>
</feature>
<dbReference type="PANTHER" id="PTHR43775:SF37">
    <property type="entry name" value="SI:DKEY-61P9.11"/>
    <property type="match status" value="1"/>
</dbReference>
<accession>A0A918ZIZ7</accession>
<reference evidence="6" key="2">
    <citation type="submission" date="2020-09" db="EMBL/GenBank/DDBJ databases">
        <authorList>
            <person name="Sun Q."/>
            <person name="Zhou Y."/>
        </authorList>
    </citation>
    <scope>NUCLEOTIDE SEQUENCE</scope>
    <source>
        <strain evidence="6">CGMCC 4.7403</strain>
    </source>
</reference>
<dbReference type="InterPro" id="IPR014043">
    <property type="entry name" value="Acyl_transferase_dom"/>
</dbReference>
<dbReference type="GO" id="GO:0017000">
    <property type="term" value="P:antibiotic biosynthetic process"/>
    <property type="evidence" value="ECO:0007669"/>
    <property type="project" value="UniProtKB-KW"/>
</dbReference>
<evidence type="ECO:0000259" key="5">
    <source>
        <dbReference type="PROSITE" id="PS50075"/>
    </source>
</evidence>
<organism evidence="6 7">
    <name type="scientific">Streptomyces capitiformicae</name>
    <dbReference type="NCBI Taxonomy" id="2014920"/>
    <lineage>
        <taxon>Bacteria</taxon>
        <taxon>Bacillati</taxon>
        <taxon>Actinomycetota</taxon>
        <taxon>Actinomycetes</taxon>
        <taxon>Kitasatosporales</taxon>
        <taxon>Streptomycetaceae</taxon>
        <taxon>Streptomyces</taxon>
    </lineage>
</organism>
<dbReference type="InterPro" id="IPR009081">
    <property type="entry name" value="PP-bd_ACP"/>
</dbReference>
<evidence type="ECO:0000256" key="1">
    <source>
        <dbReference type="ARBA" id="ARBA00022450"/>
    </source>
</evidence>
<dbReference type="SUPFAM" id="SSF47336">
    <property type="entry name" value="ACP-like"/>
    <property type="match status" value="1"/>
</dbReference>
<dbReference type="SMART" id="SM00823">
    <property type="entry name" value="PKS_PP"/>
    <property type="match status" value="1"/>
</dbReference>
<keyword evidence="1" id="KW-0596">Phosphopantetheine</keyword>
<dbReference type="RefSeq" id="WP_189787179.1">
    <property type="nucleotide sequence ID" value="NZ_BNAT01000042.1"/>
</dbReference>
<dbReference type="SMART" id="SM00827">
    <property type="entry name" value="PKS_AT"/>
    <property type="match status" value="1"/>
</dbReference>
<sequence length="414" mass="44800">MNHLPDGERHEREFLTWLTERISDYAHREVGQDALLVECGLDSVALLSLYGDIEAEFGSLIAPEDMWVYPTVRELARHLAVRRVRMSRRDRVRAVFVFVGQGSQHPGMAEGFYHHSTGYRDSLTRVDEVLRPYLGCSVAELILSRDPGIDRTSLAQPALFAVEYALARTLLDAGVRPVAVLGHGVGEFAAATVAEALTLEQAARLVALRGEFMQRMPDSGGMLATCADPHEAAEVAASEPGVTIGAINAARATVLSGDLDGLARVRNRLADAGISSRLLPVAHAFHSPRMEPVVPKFTAVARRFPGAQPRVPFFSTVYGRQLAEPLGAAYWARQITSPVRFAEAVRRMLAQHAPTHVVEIGPKIVLTPFLRRIGGADGPRCLAVCRGPESNAVDLAGVLSALNAGPLAEDTSEL</sequence>
<dbReference type="Gene3D" id="3.40.366.10">
    <property type="entry name" value="Malonyl-Coenzyme A Acyl Carrier Protein, domain 2"/>
    <property type="match status" value="1"/>
</dbReference>
<dbReference type="PANTHER" id="PTHR43775">
    <property type="entry name" value="FATTY ACID SYNTHASE"/>
    <property type="match status" value="1"/>
</dbReference>
<evidence type="ECO:0000313" key="6">
    <source>
        <dbReference type="EMBL" id="GHE55516.1"/>
    </source>
</evidence>
<evidence type="ECO:0000256" key="3">
    <source>
        <dbReference type="ARBA" id="ARBA00022679"/>
    </source>
</evidence>
<keyword evidence="2" id="KW-0597">Phosphoprotein</keyword>
<protein>
    <recommendedName>
        <fullName evidence="5">Carrier domain-containing protein</fullName>
    </recommendedName>
</protein>
<proteinExistence type="predicted"/>
<evidence type="ECO:0000256" key="2">
    <source>
        <dbReference type="ARBA" id="ARBA00022553"/>
    </source>
</evidence>
<dbReference type="InterPro" id="IPR016036">
    <property type="entry name" value="Malonyl_transacylase_ACP-bd"/>
</dbReference>
<dbReference type="SUPFAM" id="SSF52151">
    <property type="entry name" value="FabD/lysophospholipase-like"/>
    <property type="match status" value="1"/>
</dbReference>
<keyword evidence="4" id="KW-0045">Antibiotic biosynthesis</keyword>
<dbReference type="InterPro" id="IPR050091">
    <property type="entry name" value="PKS_NRPS_Biosynth_Enz"/>
</dbReference>
<name>A0A918ZIZ7_9ACTN</name>
<evidence type="ECO:0000313" key="7">
    <source>
        <dbReference type="Proteomes" id="UP000603227"/>
    </source>
</evidence>
<gene>
    <name evidence="6" type="ORF">GCM10017771_78060</name>
</gene>
<dbReference type="Proteomes" id="UP000603227">
    <property type="component" value="Unassembled WGS sequence"/>
</dbReference>
<dbReference type="GO" id="GO:0004312">
    <property type="term" value="F:fatty acid synthase activity"/>
    <property type="evidence" value="ECO:0007669"/>
    <property type="project" value="TreeGrafter"/>
</dbReference>
<keyword evidence="7" id="KW-1185">Reference proteome</keyword>
<dbReference type="InterPro" id="IPR016035">
    <property type="entry name" value="Acyl_Trfase/lysoPLipase"/>
</dbReference>
<dbReference type="GO" id="GO:0031177">
    <property type="term" value="F:phosphopantetheine binding"/>
    <property type="evidence" value="ECO:0007669"/>
    <property type="project" value="InterPro"/>
</dbReference>
<keyword evidence="3" id="KW-0808">Transferase</keyword>
<reference evidence="6" key="1">
    <citation type="journal article" date="2014" name="Int. J. Syst. Evol. Microbiol.">
        <title>Complete genome sequence of Corynebacterium casei LMG S-19264T (=DSM 44701T), isolated from a smear-ripened cheese.</title>
        <authorList>
            <consortium name="US DOE Joint Genome Institute (JGI-PGF)"/>
            <person name="Walter F."/>
            <person name="Albersmeier A."/>
            <person name="Kalinowski J."/>
            <person name="Ruckert C."/>
        </authorList>
    </citation>
    <scope>NUCLEOTIDE SEQUENCE</scope>
    <source>
        <strain evidence="6">CGMCC 4.7403</strain>
    </source>
</reference>
<dbReference type="PROSITE" id="PS50075">
    <property type="entry name" value="CARRIER"/>
    <property type="match status" value="1"/>
</dbReference>
<dbReference type="Gene3D" id="1.10.1200.10">
    <property type="entry name" value="ACP-like"/>
    <property type="match status" value="1"/>
</dbReference>
<dbReference type="InterPro" id="IPR036736">
    <property type="entry name" value="ACP-like_sf"/>
</dbReference>
<dbReference type="EMBL" id="BNAT01000042">
    <property type="protein sequence ID" value="GHE55516.1"/>
    <property type="molecule type" value="Genomic_DNA"/>
</dbReference>
<dbReference type="AlphaFoldDB" id="A0A918ZIZ7"/>
<dbReference type="InterPro" id="IPR020806">
    <property type="entry name" value="PKS_PP-bd"/>
</dbReference>
<dbReference type="SUPFAM" id="SSF55048">
    <property type="entry name" value="Probable ACP-binding domain of malonyl-CoA ACP transacylase"/>
    <property type="match status" value="1"/>
</dbReference>
<dbReference type="GO" id="GO:0006633">
    <property type="term" value="P:fatty acid biosynthetic process"/>
    <property type="evidence" value="ECO:0007669"/>
    <property type="project" value="TreeGrafter"/>
</dbReference>
<dbReference type="Pfam" id="PF00550">
    <property type="entry name" value="PP-binding"/>
    <property type="match status" value="1"/>
</dbReference>